<comment type="subcellular location">
    <subcellularLocation>
        <location evidence="1">Mitochondrion membrane</location>
        <topology evidence="1">Multi-pass membrane protein</topology>
    </subcellularLocation>
</comment>
<dbReference type="PANTHER" id="PTHR46181">
    <property type="entry name" value="MITOCHONDRIAL GLYCINE TRANSPORTER"/>
    <property type="match status" value="1"/>
</dbReference>
<dbReference type="OrthoDB" id="1924968at2759"/>
<comment type="caution">
    <text evidence="11">The sequence shown here is derived from an EMBL/GenBank/DDBJ whole genome shotgun (WGS) entry which is preliminary data.</text>
</comment>
<dbReference type="InterPro" id="IPR023395">
    <property type="entry name" value="MCP_dom_sf"/>
</dbReference>
<accession>A0A9N8W2I5</accession>
<feature type="compositionally biased region" description="Basic and acidic residues" evidence="10">
    <location>
        <begin position="430"/>
        <end position="442"/>
    </location>
</feature>
<dbReference type="Pfam" id="PF00153">
    <property type="entry name" value="Mito_carr"/>
    <property type="match status" value="3"/>
</dbReference>
<gene>
    <name evidence="11" type="ORF">PBRASI_LOCUS1082</name>
</gene>
<evidence type="ECO:0000256" key="4">
    <source>
        <dbReference type="ARBA" id="ARBA00022737"/>
    </source>
</evidence>
<feature type="compositionally biased region" description="Polar residues" evidence="10">
    <location>
        <begin position="305"/>
        <end position="326"/>
    </location>
</feature>
<dbReference type="GO" id="GO:0031966">
    <property type="term" value="C:mitochondrial membrane"/>
    <property type="evidence" value="ECO:0007669"/>
    <property type="project" value="UniProtKB-SubCell"/>
</dbReference>
<evidence type="ECO:0000256" key="7">
    <source>
        <dbReference type="ARBA" id="ARBA00023136"/>
    </source>
</evidence>
<dbReference type="PRINTS" id="PR00926">
    <property type="entry name" value="MITOCARRIER"/>
</dbReference>
<dbReference type="EMBL" id="CAJVPI010000064">
    <property type="protein sequence ID" value="CAG8471239.1"/>
    <property type="molecule type" value="Genomic_DNA"/>
</dbReference>
<evidence type="ECO:0000313" key="11">
    <source>
        <dbReference type="EMBL" id="CAG8471239.1"/>
    </source>
</evidence>
<feature type="region of interest" description="Disordered" evidence="10">
    <location>
        <begin position="300"/>
        <end position="328"/>
    </location>
</feature>
<feature type="repeat" description="Solcar" evidence="8">
    <location>
        <begin position="128"/>
        <end position="206"/>
    </location>
</feature>
<evidence type="ECO:0000256" key="2">
    <source>
        <dbReference type="ARBA" id="ARBA00022448"/>
    </source>
</evidence>
<keyword evidence="9" id="KW-0175">Coiled coil</keyword>
<dbReference type="PANTHER" id="PTHR46181:SF3">
    <property type="entry name" value="MITOCHONDRIAL GLYCINE TRANSPORTER"/>
    <property type="match status" value="1"/>
</dbReference>
<evidence type="ECO:0000256" key="9">
    <source>
        <dbReference type="SAM" id="Coils"/>
    </source>
</evidence>
<dbReference type="GO" id="GO:0015187">
    <property type="term" value="F:glycine transmembrane transporter activity"/>
    <property type="evidence" value="ECO:0007669"/>
    <property type="project" value="TreeGrafter"/>
</dbReference>
<dbReference type="PROSITE" id="PS50920">
    <property type="entry name" value="SOLCAR"/>
    <property type="match status" value="3"/>
</dbReference>
<keyword evidence="12" id="KW-1185">Reference proteome</keyword>
<evidence type="ECO:0000256" key="5">
    <source>
        <dbReference type="ARBA" id="ARBA00022989"/>
    </source>
</evidence>
<dbReference type="SUPFAM" id="SSF103506">
    <property type="entry name" value="Mitochondrial carrier"/>
    <property type="match status" value="1"/>
</dbReference>
<evidence type="ECO:0000256" key="3">
    <source>
        <dbReference type="ARBA" id="ARBA00022692"/>
    </source>
</evidence>
<keyword evidence="2" id="KW-0813">Transport</keyword>
<dbReference type="Proteomes" id="UP000789739">
    <property type="component" value="Unassembled WGS sequence"/>
</dbReference>
<dbReference type="InterPro" id="IPR018108">
    <property type="entry name" value="MCP_transmembrane"/>
</dbReference>
<keyword evidence="7 8" id="KW-0472">Membrane</keyword>
<name>A0A9N8W2I5_9GLOM</name>
<protein>
    <submittedName>
        <fullName evidence="11">11752_t:CDS:1</fullName>
    </submittedName>
</protein>
<keyword evidence="6" id="KW-0496">Mitochondrion</keyword>
<keyword evidence="4" id="KW-0677">Repeat</keyword>
<feature type="repeat" description="Solcar" evidence="8">
    <location>
        <begin position="6"/>
        <end position="104"/>
    </location>
</feature>
<reference evidence="11" key="1">
    <citation type="submission" date="2021-06" db="EMBL/GenBank/DDBJ databases">
        <authorList>
            <person name="Kallberg Y."/>
            <person name="Tangrot J."/>
            <person name="Rosling A."/>
        </authorList>
    </citation>
    <scope>NUCLEOTIDE SEQUENCE</scope>
    <source>
        <strain evidence="11">BR232B</strain>
    </source>
</reference>
<evidence type="ECO:0000313" key="12">
    <source>
        <dbReference type="Proteomes" id="UP000789739"/>
    </source>
</evidence>
<dbReference type="GO" id="GO:1904983">
    <property type="term" value="P:glycine import into mitochondrion"/>
    <property type="evidence" value="ECO:0007669"/>
    <property type="project" value="TreeGrafter"/>
</dbReference>
<feature type="coiled-coil region" evidence="9">
    <location>
        <begin position="472"/>
        <end position="591"/>
    </location>
</feature>
<feature type="compositionally biased region" description="Polar residues" evidence="10">
    <location>
        <begin position="413"/>
        <end position="424"/>
    </location>
</feature>
<evidence type="ECO:0000256" key="10">
    <source>
        <dbReference type="SAM" id="MobiDB-lite"/>
    </source>
</evidence>
<evidence type="ECO:0000256" key="6">
    <source>
        <dbReference type="ARBA" id="ARBA00023128"/>
    </source>
</evidence>
<proteinExistence type="predicted"/>
<dbReference type="AlphaFoldDB" id="A0A9N8W2I5"/>
<keyword evidence="3 8" id="KW-0812">Transmembrane</keyword>
<dbReference type="InterPro" id="IPR002067">
    <property type="entry name" value="MCP"/>
</dbReference>
<evidence type="ECO:0000256" key="8">
    <source>
        <dbReference type="PROSITE-ProRule" id="PRU00282"/>
    </source>
</evidence>
<dbReference type="PROSITE" id="PS51257">
    <property type="entry name" value="PROKAR_LIPOPROTEIN"/>
    <property type="match status" value="1"/>
</dbReference>
<feature type="repeat" description="Solcar" evidence="8">
    <location>
        <begin position="219"/>
        <end position="304"/>
    </location>
</feature>
<keyword evidence="5" id="KW-1133">Transmembrane helix</keyword>
<organism evidence="11 12">
    <name type="scientific">Paraglomus brasilianum</name>
    <dbReference type="NCBI Taxonomy" id="144538"/>
    <lineage>
        <taxon>Eukaryota</taxon>
        <taxon>Fungi</taxon>
        <taxon>Fungi incertae sedis</taxon>
        <taxon>Mucoromycota</taxon>
        <taxon>Glomeromycotina</taxon>
        <taxon>Glomeromycetes</taxon>
        <taxon>Paraglomerales</taxon>
        <taxon>Paraglomeraceae</taxon>
        <taxon>Paraglomus</taxon>
    </lineage>
</organism>
<dbReference type="Gene3D" id="1.50.40.10">
    <property type="entry name" value="Mitochondrial carrier domain"/>
    <property type="match status" value="2"/>
</dbReference>
<sequence length="883" mass="100082">MPEEKKDPTVHFVAGAVSALVSCVGLQPFDLIKTRIQQQKQDHLVILKDGKRLNPLNSTIVSTIKEITSKNSVLGLWRGTVPTILRNVPGQGLYFLTLSEIRHLFSQSRLISSAKVKSDDSVSLLPVLSKRENLIAGMTARATVGFIMMPITVIKVRYESNIYNYKSIWDALISIVRLFAGYGATAIRDAPQAGLYILFYENAKSKIGEWKTANSYSIASPVIHMSSAIFASVAATVTTQPFDMLKTRMQLKPSKYSNTWQSARLVFKEEGIIGFFDEDAKEPLPGDILNDRRRSRRLSNINNHGIATSDVSSPNPRPIDSTTTPSVPLAADQLYPNEHSRENEPSAYPKKEDLLRTEQIFHLQPYYQATSEGTRKKPKRPIIRPITSNASAPNLFEGIGKTPSEYVKGIPQKQRSFVSPQQVLRQPPRTPKDDRHVRAKENSDDDDFDDIRGQDFLRYEHHEQVNLLSSALEKTRNRLKAKVEESRTLKRETDEKCRQYEEQIQETQKRNEELRKEKEQLNSSYAEACREKEELYRQLNRANEEKEAAKHEADKLILQQRTNNDNVEAEVRTLRKEMQKLKEEASAYQSALGSATNIRWSDDDSNNSVQLTKAINDLHHLLSDFCKVKGANVKINEEAAADLLHRYKCNTKITDKRPKPVLSACLQRLVLETIFSHIDTFIDGSLGIVINGRQIPDENLEASIISTTSQLVSLVGQFSSSRKGSDQLTSITPIKIRQQIYAVLGSRAFVNSSHPFIKNLTNDLLATMSRYRVLTLEGRKKEEAMMEVQDLIQQAVHLYFGFHAQEPVPEFKFFFESGEKLTPSTMAGPWNEEEVENLEVEICSFPFVRIADTNRVLSKAQVIPRGKNGMNEIDEETYKGSFF</sequence>
<evidence type="ECO:0000256" key="1">
    <source>
        <dbReference type="ARBA" id="ARBA00004225"/>
    </source>
</evidence>
<feature type="region of interest" description="Disordered" evidence="10">
    <location>
        <begin position="412"/>
        <end position="449"/>
    </location>
</feature>